<dbReference type="AlphaFoldDB" id="Q23AU3"/>
<dbReference type="Proteomes" id="UP000009168">
    <property type="component" value="Unassembled WGS sequence"/>
</dbReference>
<proteinExistence type="inferred from homology"/>
<reference evidence="8" key="1">
    <citation type="journal article" date="2006" name="PLoS Biol.">
        <title>Macronuclear genome sequence of the ciliate Tetrahymena thermophila, a model eukaryote.</title>
        <authorList>
            <person name="Eisen J.A."/>
            <person name="Coyne R.S."/>
            <person name="Wu M."/>
            <person name="Wu D."/>
            <person name="Thiagarajan M."/>
            <person name="Wortman J.R."/>
            <person name="Badger J.H."/>
            <person name="Ren Q."/>
            <person name="Amedeo P."/>
            <person name="Jones K.M."/>
            <person name="Tallon L.J."/>
            <person name="Delcher A.L."/>
            <person name="Salzberg S.L."/>
            <person name="Silva J.C."/>
            <person name="Haas B.J."/>
            <person name="Majoros W.H."/>
            <person name="Farzad M."/>
            <person name="Carlton J.M."/>
            <person name="Smith R.K. Jr."/>
            <person name="Garg J."/>
            <person name="Pearlman R.E."/>
            <person name="Karrer K.M."/>
            <person name="Sun L."/>
            <person name="Manning G."/>
            <person name="Elde N.C."/>
            <person name="Turkewitz A.P."/>
            <person name="Asai D.J."/>
            <person name="Wilkes D.E."/>
            <person name="Wang Y."/>
            <person name="Cai H."/>
            <person name="Collins K."/>
            <person name="Stewart B.A."/>
            <person name="Lee S.R."/>
            <person name="Wilamowska K."/>
            <person name="Weinberg Z."/>
            <person name="Ruzzo W.L."/>
            <person name="Wloga D."/>
            <person name="Gaertig J."/>
            <person name="Frankel J."/>
            <person name="Tsao C.-C."/>
            <person name="Gorovsky M.A."/>
            <person name="Keeling P.J."/>
            <person name="Waller R.F."/>
            <person name="Patron N.J."/>
            <person name="Cherry J.M."/>
            <person name="Stover N.A."/>
            <person name="Krieger C.J."/>
            <person name="del Toro C."/>
            <person name="Ryder H.F."/>
            <person name="Williamson S.C."/>
            <person name="Barbeau R.A."/>
            <person name="Hamilton E.P."/>
            <person name="Orias E."/>
        </authorList>
    </citation>
    <scope>NUCLEOTIDE SEQUENCE [LARGE SCALE GENOMIC DNA]</scope>
    <source>
        <strain evidence="8">SB210</strain>
    </source>
</reference>
<feature type="domain" description="Peptidase M14" evidence="6">
    <location>
        <begin position="95"/>
        <end position="370"/>
    </location>
</feature>
<dbReference type="KEGG" id="tet:TTHERM_00767550"/>
<dbReference type="GeneID" id="7823088"/>
<dbReference type="PANTHER" id="PTHR12756">
    <property type="entry name" value="CYTOSOLIC CARBOXYPEPTIDASE"/>
    <property type="match status" value="1"/>
</dbReference>
<feature type="region of interest" description="Disordered" evidence="5">
    <location>
        <begin position="541"/>
        <end position="570"/>
    </location>
</feature>
<protein>
    <submittedName>
        <fullName evidence="7">Zinc carboxypeptidase family protein</fullName>
    </submittedName>
</protein>
<evidence type="ECO:0000256" key="5">
    <source>
        <dbReference type="SAM" id="MobiDB-lite"/>
    </source>
</evidence>
<accession>Q23AU3</accession>
<comment type="cofactor">
    <cofactor evidence="1">
        <name>Zn(2+)</name>
        <dbReference type="ChEBI" id="CHEBI:29105"/>
    </cofactor>
</comment>
<evidence type="ECO:0000256" key="2">
    <source>
        <dbReference type="ARBA" id="ARBA00005988"/>
    </source>
</evidence>
<keyword evidence="4" id="KW-0175">Coiled coil</keyword>
<dbReference type="InParanoid" id="Q23AU3"/>
<dbReference type="HOGENOM" id="CLU_261880_0_0_1"/>
<feature type="region of interest" description="Disordered" evidence="5">
    <location>
        <begin position="782"/>
        <end position="849"/>
    </location>
</feature>
<feature type="compositionally biased region" description="Basic residues" evidence="5">
    <location>
        <begin position="556"/>
        <end position="566"/>
    </location>
</feature>
<keyword evidence="8" id="KW-1185">Reference proteome</keyword>
<dbReference type="Gene3D" id="3.40.630.10">
    <property type="entry name" value="Zn peptidases"/>
    <property type="match status" value="1"/>
</dbReference>
<keyword evidence="7" id="KW-0378">Hydrolase</keyword>
<dbReference type="InterPro" id="IPR050821">
    <property type="entry name" value="Cytosolic_carboxypeptidase"/>
</dbReference>
<evidence type="ECO:0000256" key="1">
    <source>
        <dbReference type="ARBA" id="ARBA00001947"/>
    </source>
</evidence>
<evidence type="ECO:0000256" key="3">
    <source>
        <dbReference type="PROSITE-ProRule" id="PRU01379"/>
    </source>
</evidence>
<keyword evidence="7" id="KW-0645">Protease</keyword>
<dbReference type="EMBL" id="GG662723">
    <property type="protein sequence ID" value="EAR93599.3"/>
    <property type="molecule type" value="Genomic_DNA"/>
</dbReference>
<feature type="region of interest" description="Disordered" evidence="5">
    <location>
        <begin position="664"/>
        <end position="683"/>
    </location>
</feature>
<feature type="region of interest" description="Disordered" evidence="5">
    <location>
        <begin position="700"/>
        <end position="719"/>
    </location>
</feature>
<dbReference type="InterPro" id="IPR000834">
    <property type="entry name" value="Peptidase_M14"/>
</dbReference>
<dbReference type="PROSITE" id="PS52035">
    <property type="entry name" value="PEPTIDASE_M14"/>
    <property type="match status" value="1"/>
</dbReference>
<dbReference type="Pfam" id="PF00246">
    <property type="entry name" value="Peptidase_M14"/>
    <property type="match status" value="1"/>
</dbReference>
<dbReference type="GO" id="GO:0008270">
    <property type="term" value="F:zinc ion binding"/>
    <property type="evidence" value="ECO:0007669"/>
    <property type="project" value="InterPro"/>
</dbReference>
<dbReference type="OrthoDB" id="10253041at2759"/>
<sequence length="1014" mass="119419">MVQFQSFQYQKRRESQIQHSKFHQKEIFGLKPFVKSKEAQERKKIEWHQSGTNIQYQERRILKYDYKISRKTYYILSFEYQFEYDDDEVQFAQIQPYTYSYLINMLKPVIYNQLNDDCKNSYLQESTICKSLSGIPVQMLSITDYLDQSLNLSLRKVVVIIARMHPGEAPGSWMCHGLIESLLSQNAEIQQIRKKVIFKVIPMMNPDGVIIGNYRTGLAGLDLNRQFGDNNLTGVTNQLFPSVQALKNLIRDLKEQYGKNMLGLIDLHGHSVKKNIFTFGPYYPPTDFRYYRSKFIPKLLEKVSQYFRFYSCIYNSQKANKSTARVSFLNKYNLEICYTIEGTFGLYYNSETKSTEYMNTVDWINFGKQLPLALKQYIEMMETYNVIKEAQDQKTQQERNASPLKRNNNLSPIRINSITKIKQFQTSRDISEQGDFIPFDESQVYNLGGLLKEIQNDELKINNQSDQQEEADSSDQYSDNLADSEPSDEDIPSIQRSKLFQNIDNYQKNFMKFITGKKKKEQLIIQGGEEKRDKIITHKLKRSAISEDTREQEAQKKKKKSKKKKKDQSLVLQKEDLIMKDNSDIQKSMKRLDNIRQSQKKLNLQNDLKFSELSSIGQYQRSLPYIEDENYEESAQNMFLADLKKKKKARIKLRISQNNSMIESQNDSISYNPGQNIRSSYLDDEDEQIDQYKIMHLSRKYQSNQSPDQLKNKSSPFRKQDNDQLYYQYPDQQNQNEIDFNNQAMFYQLKNNLPHYYKRIPKNRVPLKLNIICDKFQTGSQKQPQQQQQQQQKQQQQQLQNSFQQEQQMQKQPLYGAEQPRNYYNLNINHNTPKPQNLNNTSTNINYEYQNPPSPIYNQRVHENLYNQIIQSAIKGNITHKSENKQNQFNSETSSPNKPPISINELKLPIIQNKHTRAFSNNQNNMSNRNSKTINIYQMPIMEQAGVDKIDFDMFKKEIMRFKRGSHLSKPQQPESKIISSHNTYSVSPNQHRASSQNIQQQSQIIPQFPQFLN</sequence>
<evidence type="ECO:0000313" key="7">
    <source>
        <dbReference type="EMBL" id="EAR93599.3"/>
    </source>
</evidence>
<name>Q23AU3_TETTS</name>
<evidence type="ECO:0000256" key="4">
    <source>
        <dbReference type="SAM" id="Coils"/>
    </source>
</evidence>
<feature type="compositionally biased region" description="Polar residues" evidence="5">
    <location>
        <begin position="664"/>
        <end position="679"/>
    </location>
</feature>
<feature type="compositionally biased region" description="Polar residues" evidence="5">
    <location>
        <begin position="700"/>
        <end position="717"/>
    </location>
</feature>
<evidence type="ECO:0000259" key="6">
    <source>
        <dbReference type="PROSITE" id="PS52035"/>
    </source>
</evidence>
<feature type="compositionally biased region" description="Basic and acidic residues" evidence="5">
    <location>
        <begin position="544"/>
        <end position="555"/>
    </location>
</feature>
<dbReference type="GO" id="GO:0004181">
    <property type="term" value="F:metallocarboxypeptidase activity"/>
    <property type="evidence" value="ECO:0007669"/>
    <property type="project" value="InterPro"/>
</dbReference>
<dbReference type="eggNOG" id="KOG3641">
    <property type="taxonomic scope" value="Eukaryota"/>
</dbReference>
<dbReference type="GO" id="GO:0006508">
    <property type="term" value="P:proteolysis"/>
    <property type="evidence" value="ECO:0007669"/>
    <property type="project" value="InterPro"/>
</dbReference>
<feature type="compositionally biased region" description="Polar residues" evidence="5">
    <location>
        <begin position="822"/>
        <end position="849"/>
    </location>
</feature>
<feature type="region of interest" description="Disordered" evidence="5">
    <location>
        <begin position="463"/>
        <end position="493"/>
    </location>
</feature>
<gene>
    <name evidence="7" type="ORF">TTHERM_00767550</name>
</gene>
<organism evidence="7 8">
    <name type="scientific">Tetrahymena thermophila (strain SB210)</name>
    <dbReference type="NCBI Taxonomy" id="312017"/>
    <lineage>
        <taxon>Eukaryota</taxon>
        <taxon>Sar</taxon>
        <taxon>Alveolata</taxon>
        <taxon>Ciliophora</taxon>
        <taxon>Intramacronucleata</taxon>
        <taxon>Oligohymenophorea</taxon>
        <taxon>Hymenostomatida</taxon>
        <taxon>Tetrahymenina</taxon>
        <taxon>Tetrahymenidae</taxon>
        <taxon>Tetrahymena</taxon>
    </lineage>
</organism>
<feature type="compositionally biased region" description="Low complexity" evidence="5">
    <location>
        <begin position="782"/>
        <end position="812"/>
    </location>
</feature>
<dbReference type="RefSeq" id="XP_001013844.3">
    <property type="nucleotide sequence ID" value="XM_001013844.3"/>
</dbReference>
<evidence type="ECO:0000313" key="8">
    <source>
        <dbReference type="Proteomes" id="UP000009168"/>
    </source>
</evidence>
<comment type="similarity">
    <text evidence="2 3">Belongs to the peptidase M14 family.</text>
</comment>
<feature type="active site" description="Proton donor/acceptor" evidence="3">
    <location>
        <position position="341"/>
    </location>
</feature>
<dbReference type="SUPFAM" id="SSF53187">
    <property type="entry name" value="Zn-dependent exopeptidases"/>
    <property type="match status" value="1"/>
</dbReference>
<feature type="coiled-coil region" evidence="4">
    <location>
        <begin position="380"/>
        <end position="407"/>
    </location>
</feature>
<dbReference type="PANTHER" id="PTHR12756:SF11">
    <property type="entry name" value="CYTOSOLIC CARBOXYPEPTIDASE 1"/>
    <property type="match status" value="1"/>
</dbReference>
<keyword evidence="7" id="KW-0121">Carboxypeptidase</keyword>